<reference evidence="2 3" key="1">
    <citation type="journal article" date="2015" name="Nature">
        <title>rRNA introns, odd ribosomes, and small enigmatic genomes across a large radiation of phyla.</title>
        <authorList>
            <person name="Brown C.T."/>
            <person name="Hug L.A."/>
            <person name="Thomas B.C."/>
            <person name="Sharon I."/>
            <person name="Castelle C.J."/>
            <person name="Singh A."/>
            <person name="Wilkins M.J."/>
            <person name="Williams K.H."/>
            <person name="Banfield J.F."/>
        </authorList>
    </citation>
    <scope>NUCLEOTIDE SEQUENCE [LARGE SCALE GENOMIC DNA]</scope>
</reference>
<evidence type="ECO:0000313" key="3">
    <source>
        <dbReference type="Proteomes" id="UP000034452"/>
    </source>
</evidence>
<keyword evidence="1" id="KW-0472">Membrane</keyword>
<feature type="transmembrane region" description="Helical" evidence="1">
    <location>
        <begin position="12"/>
        <end position="36"/>
    </location>
</feature>
<dbReference type="EMBL" id="LBZL01000008">
    <property type="protein sequence ID" value="KKR70309.1"/>
    <property type="molecule type" value="Genomic_DNA"/>
</dbReference>
<keyword evidence="1" id="KW-0812">Transmembrane</keyword>
<gene>
    <name evidence="2" type="ORF">UU13_C0008G0005</name>
</gene>
<protein>
    <recommendedName>
        <fullName evidence="4">LVIVD repeat protein</fullName>
    </recommendedName>
</protein>
<comment type="caution">
    <text evidence="2">The sequence shown here is derived from an EMBL/GenBank/DDBJ whole genome shotgun (WGS) entry which is preliminary data.</text>
</comment>
<accession>A0A0G0SZW6</accession>
<dbReference type="SUPFAM" id="SSF75011">
    <property type="entry name" value="3-carboxy-cis,cis-mucoante lactonizing enzyme"/>
    <property type="match status" value="1"/>
</dbReference>
<proteinExistence type="predicted"/>
<keyword evidence="1" id="KW-1133">Transmembrane helix</keyword>
<dbReference type="AlphaFoldDB" id="A0A0G0SZW6"/>
<organism evidence="2 3">
    <name type="scientific">Candidatus Nomurabacteria bacterium GW2011_GWB1_40_7</name>
    <dbReference type="NCBI Taxonomy" id="1618744"/>
    <lineage>
        <taxon>Bacteria</taxon>
        <taxon>Candidatus Nomuraibacteriota</taxon>
    </lineage>
</organism>
<dbReference type="Pfam" id="PF08309">
    <property type="entry name" value="LVIVD"/>
    <property type="match status" value="2"/>
</dbReference>
<evidence type="ECO:0008006" key="4">
    <source>
        <dbReference type="Google" id="ProtNLM"/>
    </source>
</evidence>
<sequence>MKAQLTGSPKGFITLEILIAFAVVILSISAVIMVTFGNQSVAVDSQVNLEAISKAQALLEKARADSRLDFNLVNSSVATEMSGPLMFTKTLDVIQADLFTKKVTSIIAWQIVGKTFSTTLATILTNPEAASGGDTCSSVLTGDWKNPQIERIIDFSSISPIGTYTLTDVDAYKNKLYVTSGKTTNTDDPTLFVFDTSDTSNPTLLGEVDNAPAVISGLNAVRVSEDLATSKIYAYTASNTSSDYTSCDPVANPACGQLYIFDVTNPSSPTFSVNLKIASSPPITSQNTGTSIFYKNGYVFLGLGANASGPEFHIIDMRNPASLFGGSHLVSPLGSFEVGNGVNVLLSRDSYAYIASPNTQELQILDISNLNNPIFAGSFNSPNGAGNGKSIYLVGDKLYLGKTTGASFDFHILDNTNSAVALPEFGGRDISSSVNGVTVKNFLSFLLTGTPGTGAQLQIFKTDDPLNITPWNPSPFIISPAGNATEPSMDCEGNRLYISSNDSAGQGSIYIIKPGP</sequence>
<evidence type="ECO:0000256" key="1">
    <source>
        <dbReference type="SAM" id="Phobius"/>
    </source>
</evidence>
<dbReference type="InterPro" id="IPR013211">
    <property type="entry name" value="LVIVD"/>
</dbReference>
<name>A0A0G0SZW6_9BACT</name>
<evidence type="ECO:0000313" key="2">
    <source>
        <dbReference type="EMBL" id="KKR70309.1"/>
    </source>
</evidence>
<dbReference type="Proteomes" id="UP000034452">
    <property type="component" value="Unassembled WGS sequence"/>
</dbReference>